<reference evidence="2" key="1">
    <citation type="submission" date="2014-10" db="EMBL/GenBank/DDBJ databases">
        <title>Genome sequencing of Vitellibacter sp. D-24.</title>
        <authorList>
            <person name="Thevarajoo S."/>
            <person name="Selvaratnam C."/>
            <person name="Goh K.M."/>
            <person name="Chong C.S."/>
        </authorList>
    </citation>
    <scope>NUCLEOTIDE SEQUENCE [LARGE SCALE GENOMIC DNA]</scope>
    <source>
        <strain evidence="2">D-24</strain>
    </source>
</reference>
<reference evidence="1 2" key="2">
    <citation type="journal article" date="2016" name="Int. J. Syst. Evol. Microbiol.">
        <title>Vitellibacter aquimaris sp. nov., a marine bacterium isolated from seawater.</title>
        <authorList>
            <person name="Thevarajoo S."/>
            <person name="Selvaratnam C."/>
            <person name="Goh K.M."/>
            <person name="Hong K.W."/>
            <person name="Chan X.Y."/>
            <person name="Chan K.G."/>
            <person name="Chong C.S."/>
        </authorList>
    </citation>
    <scope>NUCLEOTIDE SEQUENCE [LARGE SCALE GENOMIC DNA]</scope>
    <source>
        <strain evidence="1 2">D-24</strain>
    </source>
</reference>
<dbReference type="Proteomes" id="UP000070138">
    <property type="component" value="Unassembled WGS sequence"/>
</dbReference>
<organism evidence="1 2">
    <name type="scientific">Aequorivita aquimaris</name>
    <dbReference type="NCBI Taxonomy" id="1548749"/>
    <lineage>
        <taxon>Bacteria</taxon>
        <taxon>Pseudomonadati</taxon>
        <taxon>Bacteroidota</taxon>
        <taxon>Flavobacteriia</taxon>
        <taxon>Flavobacteriales</taxon>
        <taxon>Flavobacteriaceae</taxon>
        <taxon>Aequorivita</taxon>
    </lineage>
</organism>
<sequence>MQIYDHDSPEAIAFKNNSIELDNWIEHLNYIEKEIVNLLNLGNSELLKVFESKNVIEKLAREKEKNVATIDAFLKYKEGLPKAAECEDVDCDMFYVTEHEKFRKTYLAHLKSYREVKEEYFGMLSK</sequence>
<name>A0A137RGK8_9FLAO</name>
<dbReference type="STRING" id="1548749.LS48_11135"/>
<gene>
    <name evidence="1" type="ORF">LS48_11135</name>
</gene>
<proteinExistence type="predicted"/>
<accession>A0A137RGK8</accession>
<evidence type="ECO:0000313" key="1">
    <source>
        <dbReference type="EMBL" id="KXN98626.1"/>
    </source>
</evidence>
<keyword evidence="2" id="KW-1185">Reference proteome</keyword>
<dbReference type="OrthoDB" id="1442351at2"/>
<comment type="caution">
    <text evidence="1">The sequence shown here is derived from an EMBL/GenBank/DDBJ whole genome shotgun (WGS) entry which is preliminary data.</text>
</comment>
<dbReference type="EMBL" id="JRWG01000006">
    <property type="protein sequence ID" value="KXN98626.1"/>
    <property type="molecule type" value="Genomic_DNA"/>
</dbReference>
<evidence type="ECO:0000313" key="2">
    <source>
        <dbReference type="Proteomes" id="UP000070138"/>
    </source>
</evidence>
<dbReference type="AlphaFoldDB" id="A0A137RGK8"/>
<protein>
    <submittedName>
        <fullName evidence="1">Uncharacterized protein</fullName>
    </submittedName>
</protein>
<dbReference type="RefSeq" id="WP_062622592.1">
    <property type="nucleotide sequence ID" value="NZ_JRWG01000006.1"/>
</dbReference>